<protein>
    <submittedName>
        <fullName evidence="2">Regulatory protein, FmdB family</fullName>
    </submittedName>
</protein>
<dbReference type="NCBIfam" id="TIGR02605">
    <property type="entry name" value="CxxC_CxxC_SSSS"/>
    <property type="match status" value="1"/>
</dbReference>
<name>A0A011MS07_9PROT</name>
<evidence type="ECO:0000259" key="1">
    <source>
        <dbReference type="SMART" id="SM00834"/>
    </source>
</evidence>
<sequence length="75" mass="7969">MPIFEYECAACGQEFEKLVRQSSPAPHCPQCDSTDLRKKLSAFNAASAAPTRRSDLPAPCGSCGHPDGPGACHLH</sequence>
<comment type="caution">
    <text evidence="2">The sequence shown here is derived from an EMBL/GenBank/DDBJ whole genome shotgun (WGS) entry which is preliminary data.</text>
</comment>
<dbReference type="STRING" id="1454001.AW08_03296"/>
<dbReference type="Proteomes" id="UP000020218">
    <property type="component" value="Unassembled WGS sequence"/>
</dbReference>
<gene>
    <name evidence="2" type="ORF">AW08_03296</name>
</gene>
<proteinExistence type="predicted"/>
<evidence type="ECO:0000313" key="3">
    <source>
        <dbReference type="Proteomes" id="UP000020218"/>
    </source>
</evidence>
<feature type="domain" description="Putative regulatory protein FmdB zinc ribbon" evidence="1">
    <location>
        <begin position="1"/>
        <end position="41"/>
    </location>
</feature>
<dbReference type="AlphaFoldDB" id="A0A011MS07"/>
<accession>A0A011MS07</accession>
<reference evidence="2" key="1">
    <citation type="submission" date="2014-02" db="EMBL/GenBank/DDBJ databases">
        <title>Expanding our view of genomic diversity in Candidatus Accumulibacter clades.</title>
        <authorList>
            <person name="Skennerton C.T."/>
            <person name="Barr J.J."/>
            <person name="Slater F.R."/>
            <person name="Bond P.L."/>
            <person name="Tyson G.W."/>
        </authorList>
    </citation>
    <scope>NUCLEOTIDE SEQUENCE [LARGE SCALE GENOMIC DNA]</scope>
</reference>
<dbReference type="InterPro" id="IPR013429">
    <property type="entry name" value="Regulatory_FmdB_Zinc_ribbon"/>
</dbReference>
<dbReference type="EMBL" id="JFAX01000024">
    <property type="protein sequence ID" value="EXI65376.1"/>
    <property type="molecule type" value="Genomic_DNA"/>
</dbReference>
<dbReference type="Pfam" id="PF09723">
    <property type="entry name" value="Zn_ribbon_8"/>
    <property type="match status" value="1"/>
</dbReference>
<organism evidence="2 3">
    <name type="scientific">Candidatus Accumulibacter adjunctus</name>
    <dbReference type="NCBI Taxonomy" id="1454001"/>
    <lineage>
        <taxon>Bacteria</taxon>
        <taxon>Pseudomonadati</taxon>
        <taxon>Pseudomonadota</taxon>
        <taxon>Betaproteobacteria</taxon>
        <taxon>Candidatus Accumulibacter</taxon>
    </lineage>
</organism>
<dbReference type="SMART" id="SM00834">
    <property type="entry name" value="CxxC_CXXC_SSSS"/>
    <property type="match status" value="1"/>
</dbReference>
<dbReference type="PATRIC" id="fig|1454001.3.peg.3344"/>
<dbReference type="Gene3D" id="2.20.28.30">
    <property type="entry name" value="RNA polymerase ii, chain L"/>
    <property type="match status" value="1"/>
</dbReference>
<evidence type="ECO:0000313" key="2">
    <source>
        <dbReference type="EMBL" id="EXI65376.1"/>
    </source>
</evidence>
<keyword evidence="3" id="KW-1185">Reference proteome</keyword>